<name>A0A5A7SH96_9NOCA</name>
<protein>
    <submittedName>
        <fullName evidence="1">DUF692 domain-containing protein</fullName>
    </submittedName>
</protein>
<evidence type="ECO:0000313" key="2">
    <source>
        <dbReference type="Proteomes" id="UP000322244"/>
    </source>
</evidence>
<dbReference type="PANTHER" id="PTHR42194:SF1">
    <property type="entry name" value="UPF0276 PROTEIN HI_1600"/>
    <property type="match status" value="1"/>
</dbReference>
<sequence>MSAPLVPGVGIGWRPEIAGFIAALRGVQFCEVIAESLPIARGRAIVPDELAQLSTTVVPHGISLSLGGAEPVEQARIDRLAACAVALDAPLVSEHIAFVRADGIEAGHLLPVPRTREALDVLSENIRRTQDGLPVPFAVENIAALFDWPDAEYTEAQFLTELTDRTGVLLLLDIANVYANARNHGVDPVAELNRLPLERVAYCHVAGGREIDGRYHDTHTDPVPEEVLDMVRSLTSPKPLLLEVDGNYPPAAQLLDQLDAIADAASLPRITDRMLP</sequence>
<dbReference type="Pfam" id="PF05114">
    <property type="entry name" value="MbnB_TglH_ChrH"/>
    <property type="match status" value="1"/>
</dbReference>
<reference evidence="1 2" key="1">
    <citation type="submission" date="2019-07" db="EMBL/GenBank/DDBJ databases">
        <title>Rhodococcus cavernicolus sp. nov., isolated from a cave.</title>
        <authorList>
            <person name="Lee S.D."/>
        </authorList>
    </citation>
    <scope>NUCLEOTIDE SEQUENCE [LARGE SCALE GENOMIC DNA]</scope>
    <source>
        <strain evidence="1 2">C1-24</strain>
    </source>
</reference>
<accession>A0A5A7SH96</accession>
<keyword evidence="2" id="KW-1185">Reference proteome</keyword>
<dbReference type="OrthoDB" id="9763101at2"/>
<dbReference type="InterPro" id="IPR036237">
    <property type="entry name" value="Xyl_isomerase-like_sf"/>
</dbReference>
<dbReference type="EMBL" id="VLNY01000001">
    <property type="protein sequence ID" value="KAA0025004.1"/>
    <property type="molecule type" value="Genomic_DNA"/>
</dbReference>
<proteinExistence type="predicted"/>
<dbReference type="PANTHER" id="PTHR42194">
    <property type="entry name" value="UPF0276 PROTEIN HI_1600"/>
    <property type="match status" value="1"/>
</dbReference>
<dbReference type="InterPro" id="IPR007801">
    <property type="entry name" value="MbnB/TglH/ChrH"/>
</dbReference>
<dbReference type="SUPFAM" id="SSF51658">
    <property type="entry name" value="Xylose isomerase-like"/>
    <property type="match status" value="1"/>
</dbReference>
<dbReference type="Proteomes" id="UP000322244">
    <property type="component" value="Unassembled WGS sequence"/>
</dbReference>
<dbReference type="Gene3D" id="3.20.20.150">
    <property type="entry name" value="Divalent-metal-dependent TIM barrel enzymes"/>
    <property type="match status" value="1"/>
</dbReference>
<dbReference type="NCBIfam" id="NF003818">
    <property type="entry name" value="PRK05409.1"/>
    <property type="match status" value="1"/>
</dbReference>
<organism evidence="1 2">
    <name type="scientific">Antrihabitans cavernicola</name>
    <dbReference type="NCBI Taxonomy" id="2495913"/>
    <lineage>
        <taxon>Bacteria</taxon>
        <taxon>Bacillati</taxon>
        <taxon>Actinomycetota</taxon>
        <taxon>Actinomycetes</taxon>
        <taxon>Mycobacteriales</taxon>
        <taxon>Nocardiaceae</taxon>
        <taxon>Antrihabitans</taxon>
    </lineage>
</organism>
<dbReference type="RefSeq" id="WP_149428779.1">
    <property type="nucleotide sequence ID" value="NZ_VLNY01000001.1"/>
</dbReference>
<gene>
    <name evidence="1" type="ORF">FOY51_03570</name>
</gene>
<dbReference type="AlphaFoldDB" id="A0A5A7SH96"/>
<evidence type="ECO:0000313" key="1">
    <source>
        <dbReference type="EMBL" id="KAA0025004.1"/>
    </source>
</evidence>
<comment type="caution">
    <text evidence="1">The sequence shown here is derived from an EMBL/GenBank/DDBJ whole genome shotgun (WGS) entry which is preliminary data.</text>
</comment>